<dbReference type="PANTHER" id="PTHR43829:SF14">
    <property type="entry name" value="AQUAPORIN 3"/>
    <property type="match status" value="1"/>
</dbReference>
<organism evidence="11 12">
    <name type="scientific">Trichosporon asahii var. asahii (strain ATCC 90039 / CBS 2479 / JCM 2466 / KCTC 7840 / NBRC 103889/ NCYC 2677 / UAMH 7654)</name>
    <name type="common">Yeast</name>
    <dbReference type="NCBI Taxonomy" id="1186058"/>
    <lineage>
        <taxon>Eukaryota</taxon>
        <taxon>Fungi</taxon>
        <taxon>Dikarya</taxon>
        <taxon>Basidiomycota</taxon>
        <taxon>Agaricomycotina</taxon>
        <taxon>Tremellomycetes</taxon>
        <taxon>Trichosporonales</taxon>
        <taxon>Trichosporonaceae</taxon>
        <taxon>Trichosporon</taxon>
    </lineage>
</organism>
<dbReference type="Gene3D" id="1.20.1080.10">
    <property type="entry name" value="Glycerol uptake facilitator protein"/>
    <property type="match status" value="1"/>
</dbReference>
<comment type="similarity">
    <text evidence="2 8">Belongs to the MIP/aquaporin (TC 1.A.8) family.</text>
</comment>
<keyword evidence="4 8" id="KW-0812">Transmembrane</keyword>
<name>J5SY49_TRIAS</name>
<feature type="compositionally biased region" description="Polar residues" evidence="9">
    <location>
        <begin position="13"/>
        <end position="23"/>
    </location>
</feature>
<dbReference type="GO" id="GO:0015254">
    <property type="term" value="F:glycerol channel activity"/>
    <property type="evidence" value="ECO:0007669"/>
    <property type="project" value="TreeGrafter"/>
</dbReference>
<dbReference type="Proteomes" id="UP000002748">
    <property type="component" value="Unassembled WGS sequence"/>
</dbReference>
<keyword evidence="7 10" id="KW-0472">Membrane</keyword>
<evidence type="ECO:0000256" key="5">
    <source>
        <dbReference type="ARBA" id="ARBA00022737"/>
    </source>
</evidence>
<comment type="caution">
    <text evidence="11">The sequence shown here is derived from an EMBL/GenBank/DDBJ whole genome shotgun (WGS) entry which is preliminary data.</text>
</comment>
<dbReference type="GO" id="GO:0015250">
    <property type="term" value="F:water channel activity"/>
    <property type="evidence" value="ECO:0007669"/>
    <property type="project" value="TreeGrafter"/>
</dbReference>
<keyword evidence="6 10" id="KW-1133">Transmembrane helix</keyword>
<feature type="transmembrane region" description="Helical" evidence="10">
    <location>
        <begin position="138"/>
        <end position="160"/>
    </location>
</feature>
<dbReference type="KEGG" id="tasa:A1Q1_02855"/>
<reference evidence="11 12" key="1">
    <citation type="journal article" date="2012" name="Eukaryot. Cell">
        <title>Draft genome sequence of CBS 2479, the standard type strain of Trichosporon asahii.</title>
        <authorList>
            <person name="Yang R.Y."/>
            <person name="Li H.T."/>
            <person name="Zhu H."/>
            <person name="Zhou G.P."/>
            <person name="Wang M."/>
            <person name="Wang L."/>
        </authorList>
    </citation>
    <scope>NUCLEOTIDE SEQUENCE [LARGE SCALE GENOMIC DNA]</scope>
    <source>
        <strain evidence="12">ATCC 90039 / CBS 2479 / JCM 2466 / KCTC 7840 / NCYC 2677 / UAMH 7654</strain>
    </source>
</reference>
<comment type="subcellular location">
    <subcellularLocation>
        <location evidence="1">Membrane</location>
        <topology evidence="1">Multi-pass membrane protein</topology>
    </subcellularLocation>
</comment>
<evidence type="ECO:0000256" key="3">
    <source>
        <dbReference type="ARBA" id="ARBA00022448"/>
    </source>
</evidence>
<evidence type="ECO:0000256" key="4">
    <source>
        <dbReference type="ARBA" id="ARBA00022692"/>
    </source>
</evidence>
<dbReference type="EMBL" id="ALBS01000211">
    <property type="protein sequence ID" value="EJT48151.1"/>
    <property type="molecule type" value="Genomic_DNA"/>
</dbReference>
<keyword evidence="3 8" id="KW-0813">Transport</keyword>
<evidence type="ECO:0000256" key="10">
    <source>
        <dbReference type="SAM" id="Phobius"/>
    </source>
</evidence>
<feature type="transmembrane region" description="Helical" evidence="10">
    <location>
        <begin position="218"/>
        <end position="237"/>
    </location>
</feature>
<gene>
    <name evidence="11" type="ORF">A1Q1_02855</name>
</gene>
<keyword evidence="5" id="KW-0677">Repeat</keyword>
<dbReference type="InterPro" id="IPR000425">
    <property type="entry name" value="MIP"/>
</dbReference>
<dbReference type="InterPro" id="IPR023271">
    <property type="entry name" value="Aquaporin-like"/>
</dbReference>
<dbReference type="Pfam" id="PF00230">
    <property type="entry name" value="MIP"/>
    <property type="match status" value="1"/>
</dbReference>
<dbReference type="GeneID" id="25986368"/>
<evidence type="ECO:0000256" key="1">
    <source>
        <dbReference type="ARBA" id="ARBA00004141"/>
    </source>
</evidence>
<proteinExistence type="inferred from homology"/>
<evidence type="ECO:0000313" key="12">
    <source>
        <dbReference type="Proteomes" id="UP000002748"/>
    </source>
</evidence>
<dbReference type="AlphaFoldDB" id="J5SY49"/>
<dbReference type="SUPFAM" id="SSF81338">
    <property type="entry name" value="Aquaporin-like"/>
    <property type="match status" value="1"/>
</dbReference>
<evidence type="ECO:0000313" key="11">
    <source>
        <dbReference type="EMBL" id="EJT48151.1"/>
    </source>
</evidence>
<feature type="transmembrane region" description="Helical" evidence="10">
    <location>
        <begin position="311"/>
        <end position="333"/>
    </location>
</feature>
<evidence type="ECO:0000256" key="8">
    <source>
        <dbReference type="RuleBase" id="RU000477"/>
    </source>
</evidence>
<dbReference type="PANTHER" id="PTHR43829">
    <property type="entry name" value="AQUAPORIN OR AQUAGLYCEROPORIN RELATED"/>
    <property type="match status" value="1"/>
</dbReference>
<dbReference type="OrthoDB" id="3222at2759"/>
<evidence type="ECO:0000256" key="7">
    <source>
        <dbReference type="ARBA" id="ARBA00023136"/>
    </source>
</evidence>
<feature type="transmembrane region" description="Helical" evidence="10">
    <location>
        <begin position="166"/>
        <end position="188"/>
    </location>
</feature>
<accession>J5SY49</accession>
<dbReference type="PRINTS" id="PR00783">
    <property type="entry name" value="MINTRINSICP"/>
</dbReference>
<dbReference type="RefSeq" id="XP_014179559.1">
    <property type="nucleotide sequence ID" value="XM_014324084.1"/>
</dbReference>
<evidence type="ECO:0000256" key="9">
    <source>
        <dbReference type="SAM" id="MobiDB-lite"/>
    </source>
</evidence>
<sequence length="446" mass="47641">MRTCPRTFGDLSTPATRAASSVGQHREKASAARGAVQTRRSSLPAAGTVRPQGGRFAVSVVTPDAYELTPAPSQPLVSNTYTIDMAHQRGHREPGDLEVGVNDVFLTHPKPHLPERPPPPRWLTTWEARRPKWLQEMVGETIGVFFYTWFGFGATAAMITTEASNAGGTLLTVAMCYGVGIVVGILVAGPNSGGHLHPAFTISFALFKGFPWRKVPQYIIAQTFGAFLGGLIVYGQYQPQFTQMTAKLIAAGKEAMVYSSAGPSGALAIYPPHFSSMGFVFLNEIFTSAALGILVFQVLDPSNVFVTPPMVPIFIALGFFGAVACYAGNGIALNTARDLGARFAAACFWGTGVFPARMTAEATFTNILGTAIGAAIQTFWLSDSIRPPTEHAIQAHVAMEKEKEAHLNRILTARSTDTRQGMLSRVLTGGKVSSSGATVDLEKASE</sequence>
<evidence type="ECO:0000256" key="6">
    <source>
        <dbReference type="ARBA" id="ARBA00022989"/>
    </source>
</evidence>
<feature type="region of interest" description="Disordered" evidence="9">
    <location>
        <begin position="1"/>
        <end position="50"/>
    </location>
</feature>
<dbReference type="VEuPathDB" id="FungiDB:A1Q1_02855"/>
<feature type="transmembrane region" description="Helical" evidence="10">
    <location>
        <begin position="279"/>
        <end position="299"/>
    </location>
</feature>
<dbReference type="InterPro" id="IPR050363">
    <property type="entry name" value="MIP/Aquaporin"/>
</dbReference>
<dbReference type="GO" id="GO:0005886">
    <property type="term" value="C:plasma membrane"/>
    <property type="evidence" value="ECO:0007669"/>
    <property type="project" value="TreeGrafter"/>
</dbReference>
<protein>
    <submittedName>
        <fullName evidence="11">Uncharacterized protein</fullName>
    </submittedName>
</protein>
<evidence type="ECO:0000256" key="2">
    <source>
        <dbReference type="ARBA" id="ARBA00006175"/>
    </source>
</evidence>
<dbReference type="HOGENOM" id="CLU_020019_6_0_1"/>